<protein>
    <submittedName>
        <fullName evidence="1">Uncharacterized protein</fullName>
    </submittedName>
</protein>
<evidence type="ECO:0000313" key="1">
    <source>
        <dbReference type="EMBL" id="KAL0401559.1"/>
    </source>
</evidence>
<reference evidence="1" key="2">
    <citation type="journal article" date="2024" name="Plant">
        <title>Genomic evolution and insights into agronomic trait innovations of Sesamum species.</title>
        <authorList>
            <person name="Miao H."/>
            <person name="Wang L."/>
            <person name="Qu L."/>
            <person name="Liu H."/>
            <person name="Sun Y."/>
            <person name="Le M."/>
            <person name="Wang Q."/>
            <person name="Wei S."/>
            <person name="Zheng Y."/>
            <person name="Lin W."/>
            <person name="Duan Y."/>
            <person name="Cao H."/>
            <person name="Xiong S."/>
            <person name="Wang X."/>
            <person name="Wei L."/>
            <person name="Li C."/>
            <person name="Ma Q."/>
            <person name="Ju M."/>
            <person name="Zhao R."/>
            <person name="Li G."/>
            <person name="Mu C."/>
            <person name="Tian Q."/>
            <person name="Mei H."/>
            <person name="Zhang T."/>
            <person name="Gao T."/>
            <person name="Zhang H."/>
        </authorList>
    </citation>
    <scope>NUCLEOTIDE SEQUENCE</scope>
    <source>
        <strain evidence="1">KEN1</strain>
    </source>
</reference>
<sequence length="58" mass="6534">MTASRLGFVFQRPQPSLPKMVKWIPPPDLWFKLNCNGPLKGNPGPAVQEDYYAMGMVI</sequence>
<name>A0AAW2TA16_9LAMI</name>
<dbReference type="AlphaFoldDB" id="A0AAW2TA16"/>
<gene>
    <name evidence="1" type="ORF">Slati_4185800</name>
</gene>
<comment type="caution">
    <text evidence="1">The sequence shown here is derived from an EMBL/GenBank/DDBJ whole genome shotgun (WGS) entry which is preliminary data.</text>
</comment>
<dbReference type="EMBL" id="JACGWN010000015">
    <property type="protein sequence ID" value="KAL0401559.1"/>
    <property type="molecule type" value="Genomic_DNA"/>
</dbReference>
<accession>A0AAW2TA16</accession>
<proteinExistence type="predicted"/>
<organism evidence="1">
    <name type="scientific">Sesamum latifolium</name>
    <dbReference type="NCBI Taxonomy" id="2727402"/>
    <lineage>
        <taxon>Eukaryota</taxon>
        <taxon>Viridiplantae</taxon>
        <taxon>Streptophyta</taxon>
        <taxon>Embryophyta</taxon>
        <taxon>Tracheophyta</taxon>
        <taxon>Spermatophyta</taxon>
        <taxon>Magnoliopsida</taxon>
        <taxon>eudicotyledons</taxon>
        <taxon>Gunneridae</taxon>
        <taxon>Pentapetalae</taxon>
        <taxon>asterids</taxon>
        <taxon>lamiids</taxon>
        <taxon>Lamiales</taxon>
        <taxon>Pedaliaceae</taxon>
        <taxon>Sesamum</taxon>
    </lineage>
</organism>
<reference evidence="1" key="1">
    <citation type="submission" date="2020-06" db="EMBL/GenBank/DDBJ databases">
        <authorList>
            <person name="Li T."/>
            <person name="Hu X."/>
            <person name="Zhang T."/>
            <person name="Song X."/>
            <person name="Zhang H."/>
            <person name="Dai N."/>
            <person name="Sheng W."/>
            <person name="Hou X."/>
            <person name="Wei L."/>
        </authorList>
    </citation>
    <scope>NUCLEOTIDE SEQUENCE</scope>
    <source>
        <strain evidence="1">KEN1</strain>
        <tissue evidence="1">Leaf</tissue>
    </source>
</reference>